<proteinExistence type="predicted"/>
<accession>A0A3B1AKI2</accession>
<keyword evidence="2" id="KW-0547">Nucleotide-binding</keyword>
<gene>
    <name evidence="2" type="ORF">MNBD_GAMMA19-65</name>
</gene>
<keyword evidence="2" id="KW-0347">Helicase</keyword>
<organism evidence="2">
    <name type="scientific">hydrothermal vent metagenome</name>
    <dbReference type="NCBI Taxonomy" id="652676"/>
    <lineage>
        <taxon>unclassified sequences</taxon>
        <taxon>metagenomes</taxon>
        <taxon>ecological metagenomes</taxon>
    </lineage>
</organism>
<evidence type="ECO:0000313" key="2">
    <source>
        <dbReference type="EMBL" id="VAX02221.1"/>
    </source>
</evidence>
<sequence>QSMQGSCYQESHQDIQTQLDTLLYAGFLTCTPYLWLQEMPRYFRALTIRLNKLADSPAGDEKKLQLLRPFLQEYTRLQKTAEDSTEIIRLRWMLEEYRVSLFAQPMKTAVPVSPKRIEKQIKLCL</sequence>
<dbReference type="AlphaFoldDB" id="A0A3B1AKI2"/>
<dbReference type="GO" id="GO:0004386">
    <property type="term" value="F:helicase activity"/>
    <property type="evidence" value="ECO:0007669"/>
    <property type="project" value="UniProtKB-KW"/>
</dbReference>
<dbReference type="InterPro" id="IPR024590">
    <property type="entry name" value="HrpA_C"/>
</dbReference>
<evidence type="ECO:0000259" key="1">
    <source>
        <dbReference type="Pfam" id="PF11898"/>
    </source>
</evidence>
<keyword evidence="2" id="KW-0067">ATP-binding</keyword>
<dbReference type="EMBL" id="UOFV01000296">
    <property type="protein sequence ID" value="VAX02221.1"/>
    <property type="molecule type" value="Genomic_DNA"/>
</dbReference>
<protein>
    <submittedName>
        <fullName evidence="2">ATP-dependent helicase HrpA</fullName>
    </submittedName>
</protein>
<name>A0A3B1AKI2_9ZZZZ</name>
<reference evidence="2" key="1">
    <citation type="submission" date="2018-06" db="EMBL/GenBank/DDBJ databases">
        <authorList>
            <person name="Zhirakovskaya E."/>
        </authorList>
    </citation>
    <scope>NUCLEOTIDE SEQUENCE</scope>
</reference>
<keyword evidence="2" id="KW-0378">Hydrolase</keyword>
<feature type="domain" description="RNA helicase HrpA C-terminal" evidence="1">
    <location>
        <begin position="10"/>
        <end position="122"/>
    </location>
</feature>
<feature type="non-terminal residue" evidence="2">
    <location>
        <position position="1"/>
    </location>
</feature>
<dbReference type="Pfam" id="PF11898">
    <property type="entry name" value="DUF3418"/>
    <property type="match status" value="1"/>
</dbReference>